<accession>A0A8K0VUL4</accession>
<dbReference type="PANTHER" id="PTHR24148:SF73">
    <property type="entry name" value="HET DOMAIN PROTEIN (AFU_ORTHOLOGUE AFUA_8G01020)"/>
    <property type="match status" value="1"/>
</dbReference>
<dbReference type="InterPro" id="IPR010730">
    <property type="entry name" value="HET"/>
</dbReference>
<evidence type="ECO:0000259" key="1">
    <source>
        <dbReference type="Pfam" id="PF06985"/>
    </source>
</evidence>
<dbReference type="AlphaFoldDB" id="A0A8K0VUL4"/>
<reference evidence="2" key="1">
    <citation type="journal article" date="2021" name="Nat. Commun.">
        <title>Genetic determinants of endophytism in the Arabidopsis root mycobiome.</title>
        <authorList>
            <person name="Mesny F."/>
            <person name="Miyauchi S."/>
            <person name="Thiergart T."/>
            <person name="Pickel B."/>
            <person name="Atanasova L."/>
            <person name="Karlsson M."/>
            <person name="Huettel B."/>
            <person name="Barry K.W."/>
            <person name="Haridas S."/>
            <person name="Chen C."/>
            <person name="Bauer D."/>
            <person name="Andreopoulos W."/>
            <person name="Pangilinan J."/>
            <person name="LaButti K."/>
            <person name="Riley R."/>
            <person name="Lipzen A."/>
            <person name="Clum A."/>
            <person name="Drula E."/>
            <person name="Henrissat B."/>
            <person name="Kohler A."/>
            <person name="Grigoriev I.V."/>
            <person name="Martin F.M."/>
            <person name="Hacquard S."/>
        </authorList>
    </citation>
    <scope>NUCLEOTIDE SEQUENCE</scope>
    <source>
        <strain evidence="2">MPI-SDFR-AT-0120</strain>
    </source>
</reference>
<comment type="caution">
    <text evidence="2">The sequence shown here is derived from an EMBL/GenBank/DDBJ whole genome shotgun (WGS) entry which is preliminary data.</text>
</comment>
<feature type="domain" description="Heterokaryon incompatibility" evidence="1">
    <location>
        <begin position="54"/>
        <end position="118"/>
    </location>
</feature>
<name>A0A8K0VUL4_9PLEO</name>
<dbReference type="PANTHER" id="PTHR24148">
    <property type="entry name" value="ANKYRIN REPEAT DOMAIN-CONTAINING PROTEIN 39 HOMOLOG-RELATED"/>
    <property type="match status" value="1"/>
</dbReference>
<dbReference type="Proteomes" id="UP000813461">
    <property type="component" value="Unassembled WGS sequence"/>
</dbReference>
<gene>
    <name evidence="2" type="ORF">FB567DRAFT_131021</name>
</gene>
<organism evidence="2 3">
    <name type="scientific">Paraphoma chrysanthemicola</name>
    <dbReference type="NCBI Taxonomy" id="798071"/>
    <lineage>
        <taxon>Eukaryota</taxon>
        <taxon>Fungi</taxon>
        <taxon>Dikarya</taxon>
        <taxon>Ascomycota</taxon>
        <taxon>Pezizomycotina</taxon>
        <taxon>Dothideomycetes</taxon>
        <taxon>Pleosporomycetidae</taxon>
        <taxon>Pleosporales</taxon>
        <taxon>Pleosporineae</taxon>
        <taxon>Phaeosphaeriaceae</taxon>
        <taxon>Paraphoma</taxon>
    </lineage>
</organism>
<evidence type="ECO:0000313" key="3">
    <source>
        <dbReference type="Proteomes" id="UP000813461"/>
    </source>
</evidence>
<keyword evidence="3" id="KW-1185">Reference proteome</keyword>
<sequence length="132" mass="15323">MSAHEASTNESYTYQSLDHATQQIRLIHLLEPSSFDDPINIEINIFDLSKAPPFTALSYVWGPPDPAYEIHVRDQISESTKLKVRENLFDFLFVFREQQEKHDSDKHLWIDQLSVDRSIYDVRAQSSGPNDE</sequence>
<proteinExistence type="predicted"/>
<dbReference type="InterPro" id="IPR052895">
    <property type="entry name" value="HetReg/Transcr_Mod"/>
</dbReference>
<dbReference type="EMBL" id="JAGMVJ010000017">
    <property type="protein sequence ID" value="KAH7078259.1"/>
    <property type="molecule type" value="Genomic_DNA"/>
</dbReference>
<dbReference type="OrthoDB" id="194358at2759"/>
<evidence type="ECO:0000313" key="2">
    <source>
        <dbReference type="EMBL" id="KAH7078259.1"/>
    </source>
</evidence>
<dbReference type="Pfam" id="PF06985">
    <property type="entry name" value="HET"/>
    <property type="match status" value="1"/>
</dbReference>
<protein>
    <recommendedName>
        <fullName evidence="1">Heterokaryon incompatibility domain-containing protein</fullName>
    </recommendedName>
</protein>